<dbReference type="InterPro" id="IPR031127">
    <property type="entry name" value="E3_UB_ligase_RBR"/>
</dbReference>
<evidence type="ECO:0000256" key="7">
    <source>
        <dbReference type="PROSITE-ProRule" id="PRU00175"/>
    </source>
</evidence>
<keyword evidence="2" id="KW-0479">Metal-binding</keyword>
<keyword evidence="4 7" id="KW-0863">Zinc-finger</keyword>
<evidence type="ECO:0000313" key="10">
    <source>
        <dbReference type="EMBL" id="KRX05017.1"/>
    </source>
</evidence>
<reference evidence="10 11" key="1">
    <citation type="journal article" date="2015" name="Sci. Rep.">
        <title>Genome of the facultative scuticociliatosis pathogen Pseudocohnilembus persalinus provides insight into its virulence through horizontal gene transfer.</title>
        <authorList>
            <person name="Xiong J."/>
            <person name="Wang G."/>
            <person name="Cheng J."/>
            <person name="Tian M."/>
            <person name="Pan X."/>
            <person name="Warren A."/>
            <person name="Jiang C."/>
            <person name="Yuan D."/>
            <person name="Miao W."/>
        </authorList>
    </citation>
    <scope>NUCLEOTIDE SEQUENCE [LARGE SCALE GENOMIC DNA]</scope>
    <source>
        <strain evidence="10">36N120E</strain>
    </source>
</reference>
<gene>
    <name evidence="10" type="ORF">PPERSA_06651</name>
</gene>
<keyword evidence="1" id="KW-0808">Transferase</keyword>
<dbReference type="Pfam" id="PF00097">
    <property type="entry name" value="zf-C3HC4"/>
    <property type="match status" value="1"/>
</dbReference>
<name>A0A0V0QRW6_PSEPJ</name>
<keyword evidence="11" id="KW-1185">Reference proteome</keyword>
<evidence type="ECO:0000313" key="11">
    <source>
        <dbReference type="Proteomes" id="UP000054937"/>
    </source>
</evidence>
<dbReference type="OrthoDB" id="303865at2759"/>
<dbReference type="AlphaFoldDB" id="A0A0V0QRW6"/>
<accession>A0A0V0QRW6</accession>
<evidence type="ECO:0000256" key="5">
    <source>
        <dbReference type="ARBA" id="ARBA00022786"/>
    </source>
</evidence>
<evidence type="ECO:0000256" key="3">
    <source>
        <dbReference type="ARBA" id="ARBA00022737"/>
    </source>
</evidence>
<dbReference type="InterPro" id="IPR001841">
    <property type="entry name" value="Znf_RING"/>
</dbReference>
<organism evidence="10 11">
    <name type="scientific">Pseudocohnilembus persalinus</name>
    <name type="common">Ciliate</name>
    <dbReference type="NCBI Taxonomy" id="266149"/>
    <lineage>
        <taxon>Eukaryota</taxon>
        <taxon>Sar</taxon>
        <taxon>Alveolata</taxon>
        <taxon>Ciliophora</taxon>
        <taxon>Intramacronucleata</taxon>
        <taxon>Oligohymenophorea</taxon>
        <taxon>Scuticociliatia</taxon>
        <taxon>Philasterida</taxon>
        <taxon>Pseudocohnilembidae</taxon>
        <taxon>Pseudocohnilembus</taxon>
    </lineage>
</organism>
<evidence type="ECO:0000256" key="6">
    <source>
        <dbReference type="ARBA" id="ARBA00022833"/>
    </source>
</evidence>
<evidence type="ECO:0008006" key="12">
    <source>
        <dbReference type="Google" id="ProtNLM"/>
    </source>
</evidence>
<feature type="domain" description="RING-type" evidence="9">
    <location>
        <begin position="47"/>
        <end position="247"/>
    </location>
</feature>
<dbReference type="EMBL" id="LDAU01000110">
    <property type="protein sequence ID" value="KRX05017.1"/>
    <property type="molecule type" value="Genomic_DNA"/>
</dbReference>
<dbReference type="SMART" id="SM00184">
    <property type="entry name" value="RING"/>
    <property type="match status" value="1"/>
</dbReference>
<dbReference type="InterPro" id="IPR013083">
    <property type="entry name" value="Znf_RING/FYVE/PHD"/>
</dbReference>
<evidence type="ECO:0000256" key="4">
    <source>
        <dbReference type="ARBA" id="ARBA00022771"/>
    </source>
</evidence>
<dbReference type="InParanoid" id="A0A0V0QRW6"/>
<proteinExistence type="predicted"/>
<dbReference type="Gene3D" id="3.30.40.10">
    <property type="entry name" value="Zinc/RING finger domain, C3HC4 (zinc finger)"/>
    <property type="match status" value="1"/>
</dbReference>
<comment type="caution">
    <text evidence="10">The sequence shown here is derived from an EMBL/GenBank/DDBJ whole genome shotgun (WGS) entry which is preliminary data.</text>
</comment>
<dbReference type="Proteomes" id="UP000054937">
    <property type="component" value="Unassembled WGS sequence"/>
</dbReference>
<dbReference type="InterPro" id="IPR044066">
    <property type="entry name" value="TRIAD_supradom"/>
</dbReference>
<dbReference type="InterPro" id="IPR018957">
    <property type="entry name" value="Znf_C3HC4_RING-type"/>
</dbReference>
<evidence type="ECO:0000259" key="8">
    <source>
        <dbReference type="PROSITE" id="PS50089"/>
    </source>
</evidence>
<dbReference type="InterPro" id="IPR017907">
    <property type="entry name" value="Znf_RING_CS"/>
</dbReference>
<dbReference type="CDD" id="cd22584">
    <property type="entry name" value="Rcat_RBR_unk"/>
    <property type="match status" value="1"/>
</dbReference>
<dbReference type="SUPFAM" id="SSF57850">
    <property type="entry name" value="RING/U-box"/>
    <property type="match status" value="2"/>
</dbReference>
<evidence type="ECO:0000256" key="2">
    <source>
        <dbReference type="ARBA" id="ARBA00022723"/>
    </source>
</evidence>
<dbReference type="PROSITE" id="PS50089">
    <property type="entry name" value="ZF_RING_2"/>
    <property type="match status" value="1"/>
</dbReference>
<dbReference type="PROSITE" id="PS00518">
    <property type="entry name" value="ZF_RING_1"/>
    <property type="match status" value="1"/>
</dbReference>
<keyword evidence="3" id="KW-0677">Repeat</keyword>
<dbReference type="GO" id="GO:0016567">
    <property type="term" value="P:protein ubiquitination"/>
    <property type="evidence" value="ECO:0007669"/>
    <property type="project" value="InterPro"/>
</dbReference>
<dbReference type="Gene3D" id="1.20.120.1750">
    <property type="match status" value="1"/>
</dbReference>
<dbReference type="GO" id="GO:0004842">
    <property type="term" value="F:ubiquitin-protein transferase activity"/>
    <property type="evidence" value="ECO:0007669"/>
    <property type="project" value="InterPro"/>
</dbReference>
<feature type="domain" description="RING-type" evidence="8">
    <location>
        <begin position="51"/>
        <end position="97"/>
    </location>
</feature>
<dbReference type="PANTHER" id="PTHR11685">
    <property type="entry name" value="RBR FAMILY RING FINGER AND IBR DOMAIN-CONTAINING"/>
    <property type="match status" value="1"/>
</dbReference>
<dbReference type="GO" id="GO:0008270">
    <property type="term" value="F:zinc ion binding"/>
    <property type="evidence" value="ECO:0007669"/>
    <property type="project" value="UniProtKB-KW"/>
</dbReference>
<dbReference type="PROSITE" id="PS51873">
    <property type="entry name" value="TRIAD"/>
    <property type="match status" value="1"/>
</dbReference>
<evidence type="ECO:0000259" key="9">
    <source>
        <dbReference type="PROSITE" id="PS51873"/>
    </source>
</evidence>
<sequence length="289" mass="34789">MQNKLIYLKKKIIYIPQDINNETEITTSEKKLQNKESDKQIQIQKVTSYECDICYQETNNLKILKQCYHAFCINCLRNTINFLLKRGVEEQKALKCPDIDCDKQIDFFTLLEIYKLYHILDSYMSYDTLFSENPLQQTDLFRIMICKTKQCQKIFFYHKSQKKTLFCKWCKSQYDPQTQERKEVLSVKQIQDMAKFRLLYLMRCPACLFWVERTEGCPDMLCNCGFNFCYDCGQNKRRHKYKCDENPDPILKQVKYEMSKILSNLNENDELKLKHEEIKKQKQQRGDFI</sequence>
<evidence type="ECO:0000256" key="1">
    <source>
        <dbReference type="ARBA" id="ARBA00022679"/>
    </source>
</evidence>
<keyword evidence="6" id="KW-0862">Zinc</keyword>
<keyword evidence="5" id="KW-0833">Ubl conjugation pathway</keyword>
<protein>
    <recommendedName>
        <fullName evidence="12">RING-type domain-containing protein</fullName>
    </recommendedName>
</protein>